<keyword evidence="7" id="KW-1185">Reference proteome</keyword>
<dbReference type="RefSeq" id="WP_188340746.1">
    <property type="nucleotide sequence ID" value="NZ_CP061281.1"/>
</dbReference>
<dbReference type="InterPro" id="IPR015421">
    <property type="entry name" value="PyrdxlP-dep_Trfase_major"/>
</dbReference>
<name>A0A7H1BH80_9ACTN</name>
<dbReference type="PANTHER" id="PTHR42832">
    <property type="entry name" value="AMINO ACID AMINOTRANSFERASE"/>
    <property type="match status" value="1"/>
</dbReference>
<dbReference type="InterPro" id="IPR000310">
    <property type="entry name" value="Orn/Lys/Arg_deCO2ase_major_dom"/>
</dbReference>
<dbReference type="Gene3D" id="3.90.100.10">
    <property type="entry name" value="Orn/Lys/Arg decarboxylase, C-terminal domain"/>
    <property type="match status" value="1"/>
</dbReference>
<feature type="domain" description="Orn/Lys/Arg decarboxylases family 1 pyridoxal-P attachment site" evidence="5">
    <location>
        <begin position="290"/>
        <end position="533"/>
    </location>
</feature>
<keyword evidence="2" id="KW-0032">Aminotransferase</keyword>
<feature type="region of interest" description="Disordered" evidence="4">
    <location>
        <begin position="96"/>
        <end position="127"/>
    </location>
</feature>
<dbReference type="EMBL" id="CP061281">
    <property type="protein sequence ID" value="QNS08085.1"/>
    <property type="molecule type" value="Genomic_DNA"/>
</dbReference>
<evidence type="ECO:0000256" key="3">
    <source>
        <dbReference type="ARBA" id="ARBA00022679"/>
    </source>
</evidence>
<evidence type="ECO:0000256" key="2">
    <source>
        <dbReference type="ARBA" id="ARBA00022576"/>
    </source>
</evidence>
<evidence type="ECO:0000256" key="4">
    <source>
        <dbReference type="SAM" id="MobiDB-lite"/>
    </source>
</evidence>
<reference evidence="6 7" key="1">
    <citation type="submission" date="2020-09" db="EMBL/GenBank/DDBJ databases">
        <title>A novel species.</title>
        <authorList>
            <person name="Gao J."/>
        </authorList>
    </citation>
    <scope>NUCLEOTIDE SEQUENCE [LARGE SCALE GENOMIC DNA]</scope>
    <source>
        <strain evidence="6 7">CRXT-Y-14</strain>
    </source>
</reference>
<evidence type="ECO:0000313" key="7">
    <source>
        <dbReference type="Proteomes" id="UP000516428"/>
    </source>
</evidence>
<dbReference type="Pfam" id="PF01276">
    <property type="entry name" value="OKR_DC_1"/>
    <property type="match status" value="2"/>
</dbReference>
<dbReference type="SUPFAM" id="SSF53383">
    <property type="entry name" value="PLP-dependent transferases"/>
    <property type="match status" value="1"/>
</dbReference>
<organism evidence="6 7">
    <name type="scientific">Streptomyces xanthii</name>
    <dbReference type="NCBI Taxonomy" id="2768069"/>
    <lineage>
        <taxon>Bacteria</taxon>
        <taxon>Bacillati</taxon>
        <taxon>Actinomycetota</taxon>
        <taxon>Actinomycetes</taxon>
        <taxon>Kitasatosporales</taxon>
        <taxon>Streptomycetaceae</taxon>
        <taxon>Streptomyces</taxon>
    </lineage>
</organism>
<feature type="domain" description="Orn/Lys/Arg decarboxylases family 1 pyridoxal-P attachment site" evidence="5">
    <location>
        <begin position="560"/>
        <end position="745"/>
    </location>
</feature>
<dbReference type="KEGG" id="sxn:IAG42_33720"/>
<comment type="cofactor">
    <cofactor evidence="1">
        <name>pyridoxal 5'-phosphate</name>
        <dbReference type="ChEBI" id="CHEBI:597326"/>
    </cofactor>
</comment>
<protein>
    <submittedName>
        <fullName evidence="6">Ornithine decarboxylase</fullName>
    </submittedName>
</protein>
<dbReference type="Gene3D" id="3.40.640.10">
    <property type="entry name" value="Type I PLP-dependent aspartate aminotransferase-like (Major domain)"/>
    <property type="match status" value="1"/>
</dbReference>
<dbReference type="GO" id="GO:0008483">
    <property type="term" value="F:transaminase activity"/>
    <property type="evidence" value="ECO:0007669"/>
    <property type="project" value="UniProtKB-KW"/>
</dbReference>
<accession>A0A7H1BH80</accession>
<proteinExistence type="predicted"/>
<evidence type="ECO:0000259" key="5">
    <source>
        <dbReference type="Pfam" id="PF01276"/>
    </source>
</evidence>
<evidence type="ECO:0000313" key="6">
    <source>
        <dbReference type="EMBL" id="QNS08085.1"/>
    </source>
</evidence>
<gene>
    <name evidence="6" type="ORF">IAG42_33720</name>
</gene>
<dbReference type="AlphaFoldDB" id="A0A7H1BH80"/>
<evidence type="ECO:0000256" key="1">
    <source>
        <dbReference type="ARBA" id="ARBA00001933"/>
    </source>
</evidence>
<dbReference type="InterPro" id="IPR015424">
    <property type="entry name" value="PyrdxlP-dep_Trfase"/>
</dbReference>
<dbReference type="Proteomes" id="UP000516428">
    <property type="component" value="Chromosome"/>
</dbReference>
<dbReference type="InterPro" id="IPR050881">
    <property type="entry name" value="LL-DAP_aminotransferase"/>
</dbReference>
<dbReference type="PANTHER" id="PTHR42832:SF4">
    <property type="entry name" value="BLR3474 PROTEIN"/>
    <property type="match status" value="1"/>
</dbReference>
<keyword evidence="3" id="KW-0808">Transferase</keyword>
<sequence>MNDLPTATVHNSVGQLRADAWSSLTDLTHRLATQGADGHPHTVAGIEELIDLLTPIEHCWAFPGLPALRELSALLAEGDHRHLAQRADELDRALAGHRHRGTAPHTAATPSGCADESAEAPHSTPAPSTPYFEVLVVGDLDAAEEQALRAELRRLRRPDDEFAYEIVVAPSFEDAVITSLVNSSLQAVVIRDRFTDRSRHDLSVVRRFFDESAQAPAALPGDSDEQVRALGDRLLALRPELDLYLVSERAVESTAGRLSRRFRRVFHAREGLLELHLSILHGITERHRAPFFTALRAHSRKPTGVFHALPVSRGASVLNSPWIPEIADFYGTNIFLAETSATSGGLDSLLAPTGPLREAQDLAAEAFGARRTYFVTNGTSTANKIVVQAMVRPGDIVLVDRNCHKSHHYGLVLAGAHVVYLDAYPLDEYGMYGAVPVEEIKRKLLMLKREGVLHRVKLLMLTNCTFDGIVYNPTRVMEECLALKPDLAFLWDEAWFAFARFHPVYRRRTAMASARTLTDRYRDPAYADTYAAHRESLGEDPDDETLATTRLLPDPEQVRVRVYATQSTHKTLTSMRQGSMVHVFDQDFRHKVAEVFHEAYMTHTSTSPNYQILASMDLGRRQAVLEGYALVQKQLEQAGVLRDAVDQHPLLSRYLHVLTTPELIPPRFRSSGIEQPLRTGLARMERAWEEDEFVLDPTRATMHIGRTGIDGDTFKHDLLMDRHGVQVNKTTRNTLLFMTNIGTTRSSVAYLIEVLVRIAEDLEESVGEMSPHDLAVHRGLVTGLGTGSAALPDFSAFHPAFRPSPRTPEGDMRAAFFLAYDDTECEHLSTREIGDAMAQGRTVVSATFVTPYPPGFPVLVPGQVVSKDVLTYMAALDTREIHGYDPEAGYRVFTEAALEARHTAER</sequence>